<dbReference type="KEGG" id="cna:AB433_08055"/>
<dbReference type="PROSITE" id="PS51257">
    <property type="entry name" value="PROKAR_LIPOPROTEIN"/>
    <property type="match status" value="1"/>
</dbReference>
<dbReference type="AlphaFoldDB" id="A0A0G3XEF5"/>
<dbReference type="RefSeq" id="WP_047820620.1">
    <property type="nucleotide sequence ID" value="NZ_CP011770.1"/>
</dbReference>
<dbReference type="OrthoDB" id="7432720at2"/>
<reference evidence="1 2" key="1">
    <citation type="submission" date="2015-06" db="EMBL/GenBank/DDBJ databases">
        <authorList>
            <person name="Zeng Y."/>
            <person name="Huang Y."/>
        </authorList>
    </citation>
    <scope>NUCLEOTIDE SEQUENCE [LARGE SCALE GENOMIC DNA]</scope>
    <source>
        <strain evidence="1 2">PQ-2</strain>
    </source>
</reference>
<proteinExistence type="predicted"/>
<dbReference type="EMBL" id="CP011770">
    <property type="protein sequence ID" value="AKM09940.1"/>
    <property type="molecule type" value="Genomic_DNA"/>
</dbReference>
<evidence type="ECO:0000313" key="2">
    <source>
        <dbReference type="Proteomes" id="UP000035287"/>
    </source>
</evidence>
<dbReference type="PATRIC" id="fig|1348774.3.peg.1687"/>
<dbReference type="STRING" id="1348774.AB433_08055"/>
<accession>A0A0G3XEF5</accession>
<organism evidence="1 2">
    <name type="scientific">Croceicoccus naphthovorans</name>
    <dbReference type="NCBI Taxonomy" id="1348774"/>
    <lineage>
        <taxon>Bacteria</taxon>
        <taxon>Pseudomonadati</taxon>
        <taxon>Pseudomonadota</taxon>
        <taxon>Alphaproteobacteria</taxon>
        <taxon>Sphingomonadales</taxon>
        <taxon>Erythrobacteraceae</taxon>
        <taxon>Croceicoccus</taxon>
    </lineage>
</organism>
<protein>
    <submittedName>
        <fullName evidence="1">Uncharacterized protein</fullName>
    </submittedName>
</protein>
<dbReference type="Proteomes" id="UP000035287">
    <property type="component" value="Chromosome"/>
</dbReference>
<name>A0A0G3XEF5_9SPHN</name>
<sequence length="180" mass="18809">MKTRIALLGLLALAACDQPAEEPIVVGETPAAEEISFAPDQVKVDAEQPNADIEYSYIDLLTLEPDDGVVIADSTKGAGFCTFTVEDGGVVLSVGAPTDEEKAGAAVVRPNGKAAMALYAQNDGSEYLVNGPILERTGEDDGFPYKVTIVKSDENGAATLTVSVPEGERDPYNGVWACTA</sequence>
<evidence type="ECO:0000313" key="1">
    <source>
        <dbReference type="EMBL" id="AKM09940.1"/>
    </source>
</evidence>
<keyword evidence="2" id="KW-1185">Reference proteome</keyword>
<gene>
    <name evidence="1" type="ORF">AB433_08055</name>
</gene>